<dbReference type="Proteomes" id="UP000031057">
    <property type="component" value="Unassembled WGS sequence"/>
</dbReference>
<keyword evidence="2" id="KW-1185">Reference proteome</keyword>
<protein>
    <submittedName>
        <fullName evidence="1">Uncharacterized protein</fullName>
    </submittedName>
</protein>
<sequence>MDDMNNLQQRLMTADRPTLLVMLAEAIHELTIRARYFYDRTDALGGMQETNEAIHHVSGHLRDLIDPIEPTTASRGDSIVTASELLPQRAITRIYEFTA</sequence>
<proteinExistence type="predicted"/>
<reference evidence="1 2" key="1">
    <citation type="submission" date="2014-10" db="EMBL/GenBank/DDBJ databases">
        <title>Genome sequence of Novosphingobium malaysiense MUSC 273(T).</title>
        <authorList>
            <person name="Lee L.-H."/>
        </authorList>
    </citation>
    <scope>NUCLEOTIDE SEQUENCE [LARGE SCALE GENOMIC DNA]</scope>
    <source>
        <strain evidence="1 2">MUSC 273</strain>
    </source>
</reference>
<dbReference type="AlphaFoldDB" id="A0A0B1ZL28"/>
<dbReference type="EMBL" id="JTDI01000006">
    <property type="protein sequence ID" value="KHK90024.1"/>
    <property type="molecule type" value="Genomic_DNA"/>
</dbReference>
<organism evidence="1 2">
    <name type="scientific">Novosphingobium malaysiense</name>
    <dbReference type="NCBI Taxonomy" id="1348853"/>
    <lineage>
        <taxon>Bacteria</taxon>
        <taxon>Pseudomonadati</taxon>
        <taxon>Pseudomonadota</taxon>
        <taxon>Alphaproteobacteria</taxon>
        <taxon>Sphingomonadales</taxon>
        <taxon>Sphingomonadaceae</taxon>
        <taxon>Novosphingobium</taxon>
    </lineage>
</organism>
<evidence type="ECO:0000313" key="2">
    <source>
        <dbReference type="Proteomes" id="UP000031057"/>
    </source>
</evidence>
<name>A0A0B1ZL28_9SPHN</name>
<accession>A0A0B1ZL28</accession>
<comment type="caution">
    <text evidence="1">The sequence shown here is derived from an EMBL/GenBank/DDBJ whole genome shotgun (WGS) entry which is preliminary data.</text>
</comment>
<gene>
    <name evidence="1" type="ORF">LK12_19270</name>
</gene>
<evidence type="ECO:0000313" key="1">
    <source>
        <dbReference type="EMBL" id="KHK90024.1"/>
    </source>
</evidence>